<feature type="transmembrane region" description="Helical" evidence="7">
    <location>
        <begin position="223"/>
        <end position="246"/>
    </location>
</feature>
<keyword evidence="10" id="KW-1185">Reference proteome</keyword>
<accession>A0A1I6FD03</accession>
<dbReference type="InterPro" id="IPR011701">
    <property type="entry name" value="MFS"/>
</dbReference>
<dbReference type="InterPro" id="IPR020846">
    <property type="entry name" value="MFS_dom"/>
</dbReference>
<feature type="transmembrane region" description="Helical" evidence="7">
    <location>
        <begin position="106"/>
        <end position="124"/>
    </location>
</feature>
<feature type="transmembrane region" description="Helical" evidence="7">
    <location>
        <begin position="267"/>
        <end position="290"/>
    </location>
</feature>
<evidence type="ECO:0000256" key="3">
    <source>
        <dbReference type="ARBA" id="ARBA00022475"/>
    </source>
</evidence>
<evidence type="ECO:0000259" key="8">
    <source>
        <dbReference type="PROSITE" id="PS50850"/>
    </source>
</evidence>
<feature type="transmembrane region" description="Helical" evidence="7">
    <location>
        <begin position="77"/>
        <end position="94"/>
    </location>
</feature>
<dbReference type="STRING" id="84724.SAMN04488564_111302"/>
<dbReference type="Gene3D" id="1.20.1720.10">
    <property type="entry name" value="Multidrug resistance protein D"/>
    <property type="match status" value="1"/>
</dbReference>
<dbReference type="GO" id="GO:0022857">
    <property type="term" value="F:transmembrane transporter activity"/>
    <property type="evidence" value="ECO:0007669"/>
    <property type="project" value="InterPro"/>
</dbReference>
<feature type="transmembrane region" description="Helical" evidence="7">
    <location>
        <begin position="331"/>
        <end position="348"/>
    </location>
</feature>
<gene>
    <name evidence="9" type="ORF">SAMN04488564_111302</name>
</gene>
<feature type="transmembrane region" description="Helical" evidence="7">
    <location>
        <begin position="162"/>
        <end position="187"/>
    </location>
</feature>
<evidence type="ECO:0000256" key="6">
    <source>
        <dbReference type="ARBA" id="ARBA00023136"/>
    </source>
</evidence>
<dbReference type="PANTHER" id="PTHR42718:SF46">
    <property type="entry name" value="BLR6921 PROTEIN"/>
    <property type="match status" value="1"/>
</dbReference>
<sequence>MTPDRRRWWVLTVVALAQLTVVLDATIVNIALPAAQAELGFGDGDRQWVVISYSLAFGSLLLVGGRLNDRLGARTGFVIGLAGFAIASAAGGWADGLTTLVAARAAQGVFGALLAPAALSLLSTTFRGTKHQGRAFGVYGAVAGGGGAIGLLLGGVLTDLVSWRWCLFVNVVIAFVVIAGALVCLPATTTRATSQRTDWLGTVLVVAGLFALVLGFGRSEVLGWANATTIGSLAAGVALLAVFVFVQARTRTPLLPLTILRSRVRGTSYLVMLLAAVGMFSVYLFLAYYLQRTLGFSPVLAGVAFLPMAVSVAVGSAASGAVLVPRFGIRIPVAAGSALAAAGFLYLTGIGSDYAATVLPGLIMAGLGLGAVFGSAMSSGAEGVPPEQAGIASATVNTTQQIGGSIGIAVLTSLSLSVSRSGGEMAGYHAAFWGAAAALALAAVIAAVLYPRRSDVSEPVLVRSGS</sequence>
<dbReference type="Gene3D" id="1.20.1250.20">
    <property type="entry name" value="MFS general substrate transporter like domains"/>
    <property type="match status" value="1"/>
</dbReference>
<dbReference type="CDD" id="cd17321">
    <property type="entry name" value="MFS_MMR_MDR_like"/>
    <property type="match status" value="1"/>
</dbReference>
<dbReference type="EMBL" id="FOYL01000011">
    <property type="protein sequence ID" value="SFR27861.1"/>
    <property type="molecule type" value="Genomic_DNA"/>
</dbReference>
<feature type="domain" description="Major facilitator superfamily (MFS) profile" evidence="8">
    <location>
        <begin position="10"/>
        <end position="454"/>
    </location>
</feature>
<keyword evidence="6 7" id="KW-0472">Membrane</keyword>
<dbReference type="AlphaFoldDB" id="A0A1I6FD03"/>
<reference evidence="10" key="1">
    <citation type="submission" date="2016-10" db="EMBL/GenBank/DDBJ databases">
        <authorList>
            <person name="Varghese N."/>
            <person name="Submissions S."/>
        </authorList>
    </citation>
    <scope>NUCLEOTIDE SEQUENCE [LARGE SCALE GENOMIC DNA]</scope>
    <source>
        <strain evidence="10">DSM 44232</strain>
    </source>
</reference>
<keyword evidence="4 7" id="KW-0812">Transmembrane</keyword>
<feature type="transmembrane region" description="Helical" evidence="7">
    <location>
        <begin position="136"/>
        <end position="156"/>
    </location>
</feature>
<dbReference type="SUPFAM" id="SSF103473">
    <property type="entry name" value="MFS general substrate transporter"/>
    <property type="match status" value="1"/>
</dbReference>
<dbReference type="Proteomes" id="UP000198583">
    <property type="component" value="Unassembled WGS sequence"/>
</dbReference>
<dbReference type="OrthoDB" id="4080117at2"/>
<keyword evidence="2" id="KW-0813">Transport</keyword>
<feature type="transmembrane region" description="Helical" evidence="7">
    <location>
        <begin position="430"/>
        <end position="450"/>
    </location>
</feature>
<dbReference type="PROSITE" id="PS50850">
    <property type="entry name" value="MFS"/>
    <property type="match status" value="1"/>
</dbReference>
<feature type="transmembrane region" description="Helical" evidence="7">
    <location>
        <begin position="354"/>
        <end position="373"/>
    </location>
</feature>
<dbReference type="RefSeq" id="WP_093603309.1">
    <property type="nucleotide sequence ID" value="NZ_FOYL01000011.1"/>
</dbReference>
<evidence type="ECO:0000256" key="5">
    <source>
        <dbReference type="ARBA" id="ARBA00022989"/>
    </source>
</evidence>
<dbReference type="InterPro" id="IPR036259">
    <property type="entry name" value="MFS_trans_sf"/>
</dbReference>
<evidence type="ECO:0000313" key="10">
    <source>
        <dbReference type="Proteomes" id="UP000198583"/>
    </source>
</evidence>
<evidence type="ECO:0000256" key="4">
    <source>
        <dbReference type="ARBA" id="ARBA00022692"/>
    </source>
</evidence>
<evidence type="ECO:0000256" key="2">
    <source>
        <dbReference type="ARBA" id="ARBA00022448"/>
    </source>
</evidence>
<feature type="transmembrane region" description="Helical" evidence="7">
    <location>
        <begin position="296"/>
        <end position="324"/>
    </location>
</feature>
<dbReference type="Pfam" id="PF07690">
    <property type="entry name" value="MFS_1"/>
    <property type="match status" value="1"/>
</dbReference>
<evidence type="ECO:0000313" key="9">
    <source>
        <dbReference type="EMBL" id="SFR27861.1"/>
    </source>
</evidence>
<keyword evidence="3" id="KW-1003">Cell membrane</keyword>
<dbReference type="GO" id="GO:0005886">
    <property type="term" value="C:plasma membrane"/>
    <property type="evidence" value="ECO:0007669"/>
    <property type="project" value="UniProtKB-SubCell"/>
</dbReference>
<proteinExistence type="predicted"/>
<protein>
    <submittedName>
        <fullName evidence="9">Drug resistance transporter, EmrB/QacA subfamily</fullName>
    </submittedName>
</protein>
<feature type="transmembrane region" description="Helical" evidence="7">
    <location>
        <begin position="48"/>
        <end position="65"/>
    </location>
</feature>
<organism evidence="9 10">
    <name type="scientific">Lentzea waywayandensis</name>
    <dbReference type="NCBI Taxonomy" id="84724"/>
    <lineage>
        <taxon>Bacteria</taxon>
        <taxon>Bacillati</taxon>
        <taxon>Actinomycetota</taxon>
        <taxon>Actinomycetes</taxon>
        <taxon>Pseudonocardiales</taxon>
        <taxon>Pseudonocardiaceae</taxon>
        <taxon>Lentzea</taxon>
    </lineage>
</organism>
<evidence type="ECO:0000256" key="7">
    <source>
        <dbReference type="SAM" id="Phobius"/>
    </source>
</evidence>
<feature type="transmembrane region" description="Helical" evidence="7">
    <location>
        <begin position="199"/>
        <end position="217"/>
    </location>
</feature>
<evidence type="ECO:0000256" key="1">
    <source>
        <dbReference type="ARBA" id="ARBA00004651"/>
    </source>
</evidence>
<keyword evidence="5 7" id="KW-1133">Transmembrane helix</keyword>
<dbReference type="PANTHER" id="PTHR42718">
    <property type="entry name" value="MAJOR FACILITATOR SUPERFAMILY MULTIDRUG TRANSPORTER MFSC"/>
    <property type="match status" value="1"/>
</dbReference>
<comment type="subcellular location">
    <subcellularLocation>
        <location evidence="1">Cell membrane</location>
        <topology evidence="1">Multi-pass membrane protein</topology>
    </subcellularLocation>
</comment>
<name>A0A1I6FD03_9PSEU</name>